<dbReference type="InterPro" id="IPR013325">
    <property type="entry name" value="RNA_pol_sigma_r2"/>
</dbReference>
<name>A0A926RW47_9BACI</name>
<evidence type="ECO:0000313" key="7">
    <source>
        <dbReference type="EMBL" id="MBD1380403.1"/>
    </source>
</evidence>
<proteinExistence type="predicted"/>
<keyword evidence="4" id="KW-0804">Transcription</keyword>
<accession>A0A926RW47</accession>
<organism evidence="7 8">
    <name type="scientific">Metabacillus arenae</name>
    <dbReference type="NCBI Taxonomy" id="2771434"/>
    <lineage>
        <taxon>Bacteria</taxon>
        <taxon>Bacillati</taxon>
        <taxon>Bacillota</taxon>
        <taxon>Bacilli</taxon>
        <taxon>Bacillales</taxon>
        <taxon>Bacillaceae</taxon>
        <taxon>Metabacillus</taxon>
    </lineage>
</organism>
<dbReference type="InterPro" id="IPR007627">
    <property type="entry name" value="RNA_pol_sigma70_r2"/>
</dbReference>
<evidence type="ECO:0000259" key="6">
    <source>
        <dbReference type="Pfam" id="PF08281"/>
    </source>
</evidence>
<dbReference type="Pfam" id="PF08281">
    <property type="entry name" value="Sigma70_r4_2"/>
    <property type="match status" value="1"/>
</dbReference>
<gene>
    <name evidence="7" type="ORF">IC621_09185</name>
</gene>
<dbReference type="PANTHER" id="PTHR30385:SF4">
    <property type="entry name" value="RNA POLYMERASE SIGMA-E FACTOR"/>
    <property type="match status" value="1"/>
</dbReference>
<evidence type="ECO:0000256" key="1">
    <source>
        <dbReference type="ARBA" id="ARBA00023015"/>
    </source>
</evidence>
<dbReference type="Proteomes" id="UP000626844">
    <property type="component" value="Unassembled WGS sequence"/>
</dbReference>
<dbReference type="InterPro" id="IPR014284">
    <property type="entry name" value="RNA_pol_sigma-70_dom"/>
</dbReference>
<evidence type="ECO:0000256" key="3">
    <source>
        <dbReference type="ARBA" id="ARBA00023125"/>
    </source>
</evidence>
<keyword evidence="2" id="KW-0731">Sigma factor</keyword>
<dbReference type="PANTHER" id="PTHR30385">
    <property type="entry name" value="SIGMA FACTOR F FLAGELLAR"/>
    <property type="match status" value="1"/>
</dbReference>
<dbReference type="EMBL" id="JACXAI010000009">
    <property type="protein sequence ID" value="MBD1380403.1"/>
    <property type="molecule type" value="Genomic_DNA"/>
</dbReference>
<dbReference type="InterPro" id="IPR036388">
    <property type="entry name" value="WH-like_DNA-bd_sf"/>
</dbReference>
<dbReference type="Gene3D" id="1.10.1740.10">
    <property type="match status" value="1"/>
</dbReference>
<reference evidence="7" key="1">
    <citation type="submission" date="2020-09" db="EMBL/GenBank/DDBJ databases">
        <title>A novel bacterium of genus Bacillus, isolated from South China Sea.</title>
        <authorList>
            <person name="Huang H."/>
            <person name="Mo K."/>
            <person name="Hu Y."/>
        </authorList>
    </citation>
    <scope>NUCLEOTIDE SEQUENCE</scope>
    <source>
        <strain evidence="7">IB182487</strain>
    </source>
</reference>
<dbReference type="Gene3D" id="1.10.10.10">
    <property type="entry name" value="Winged helix-like DNA-binding domain superfamily/Winged helix DNA-binding domain"/>
    <property type="match status" value="1"/>
</dbReference>
<keyword evidence="1" id="KW-0805">Transcription regulation</keyword>
<dbReference type="NCBIfam" id="TIGR02937">
    <property type="entry name" value="sigma70-ECF"/>
    <property type="match status" value="1"/>
</dbReference>
<dbReference type="RefSeq" id="WP_191157994.1">
    <property type="nucleotide sequence ID" value="NZ_JACXAI010000009.1"/>
</dbReference>
<keyword evidence="8" id="KW-1185">Reference proteome</keyword>
<dbReference type="InterPro" id="IPR013249">
    <property type="entry name" value="RNA_pol_sigma70_r4_t2"/>
</dbReference>
<comment type="caution">
    <text evidence="7">The sequence shown here is derived from an EMBL/GenBank/DDBJ whole genome shotgun (WGS) entry which is preliminary data.</text>
</comment>
<feature type="domain" description="RNA polymerase sigma factor 70 region 4 type 2" evidence="6">
    <location>
        <begin position="103"/>
        <end position="155"/>
    </location>
</feature>
<dbReference type="GO" id="GO:0006352">
    <property type="term" value="P:DNA-templated transcription initiation"/>
    <property type="evidence" value="ECO:0007669"/>
    <property type="project" value="InterPro"/>
</dbReference>
<dbReference type="GO" id="GO:0003677">
    <property type="term" value="F:DNA binding"/>
    <property type="evidence" value="ECO:0007669"/>
    <property type="project" value="UniProtKB-KW"/>
</dbReference>
<sequence>MNNTFKELLSDYQPMIYHILKKLHIYKNHDEFYQIGMIALWEAYRRYDHLKGSFSGYAYSTIKGKIMYEMTKRNRFEQHHSFGAEETEYGSEDSSLNNIESIEMVEAIAAELTINQKKWFLSYVIEGKTPKEIAITEKVSESAVKSWRRDALKKIRKNEKLKNT</sequence>
<evidence type="ECO:0000256" key="4">
    <source>
        <dbReference type="ARBA" id="ARBA00023163"/>
    </source>
</evidence>
<dbReference type="GO" id="GO:0016987">
    <property type="term" value="F:sigma factor activity"/>
    <property type="evidence" value="ECO:0007669"/>
    <property type="project" value="UniProtKB-KW"/>
</dbReference>
<evidence type="ECO:0000259" key="5">
    <source>
        <dbReference type="Pfam" id="PF04542"/>
    </source>
</evidence>
<dbReference type="InterPro" id="IPR013324">
    <property type="entry name" value="RNA_pol_sigma_r3/r4-like"/>
</dbReference>
<dbReference type="AlphaFoldDB" id="A0A926RW47"/>
<evidence type="ECO:0000256" key="2">
    <source>
        <dbReference type="ARBA" id="ARBA00023082"/>
    </source>
</evidence>
<evidence type="ECO:0000313" key="8">
    <source>
        <dbReference type="Proteomes" id="UP000626844"/>
    </source>
</evidence>
<dbReference type="SUPFAM" id="SSF88946">
    <property type="entry name" value="Sigma2 domain of RNA polymerase sigma factors"/>
    <property type="match status" value="1"/>
</dbReference>
<feature type="domain" description="RNA polymerase sigma-70 region 2" evidence="5">
    <location>
        <begin position="9"/>
        <end position="75"/>
    </location>
</feature>
<dbReference type="Pfam" id="PF04542">
    <property type="entry name" value="Sigma70_r2"/>
    <property type="match status" value="1"/>
</dbReference>
<keyword evidence="3" id="KW-0238">DNA-binding</keyword>
<dbReference type="SUPFAM" id="SSF88659">
    <property type="entry name" value="Sigma3 and sigma4 domains of RNA polymerase sigma factors"/>
    <property type="match status" value="1"/>
</dbReference>
<protein>
    <submittedName>
        <fullName evidence="7">Sigma-70 family RNA polymerase sigma factor</fullName>
    </submittedName>
</protein>